<gene>
    <name evidence="1" type="ORF">B0I26_10332</name>
</gene>
<dbReference type="Proteomes" id="UP000248555">
    <property type="component" value="Unassembled WGS sequence"/>
</dbReference>
<protein>
    <submittedName>
        <fullName evidence="1">Uncharacterized protein</fullName>
    </submittedName>
</protein>
<comment type="caution">
    <text evidence="1">The sequence shown here is derived from an EMBL/GenBank/DDBJ whole genome shotgun (WGS) entry which is preliminary data.</text>
</comment>
<name>A0A327YJE8_9BACL</name>
<dbReference type="AlphaFoldDB" id="A0A327YJE8"/>
<evidence type="ECO:0000313" key="2">
    <source>
        <dbReference type="Proteomes" id="UP000248555"/>
    </source>
</evidence>
<accession>A0A327YJE8</accession>
<dbReference type="RefSeq" id="WP_111644353.1">
    <property type="nucleotide sequence ID" value="NZ_QLMH01000003.1"/>
</dbReference>
<keyword evidence="2" id="KW-1185">Reference proteome</keyword>
<reference evidence="1 2" key="1">
    <citation type="submission" date="2018-06" db="EMBL/GenBank/DDBJ databases">
        <title>Genomic Encyclopedia of Type Strains, Phase III (KMG-III): the genomes of soil and plant-associated and newly described type strains.</title>
        <authorList>
            <person name="Whitman W."/>
        </authorList>
    </citation>
    <scope>NUCLEOTIDE SEQUENCE [LARGE SCALE GENOMIC DNA]</scope>
    <source>
        <strain evidence="1 2">CGMCC 1.8979</strain>
    </source>
</reference>
<organism evidence="1 2">
    <name type="scientific">Paranoxybacillus vitaminiphilus</name>
    <dbReference type="NCBI Taxonomy" id="581036"/>
    <lineage>
        <taxon>Bacteria</taxon>
        <taxon>Bacillati</taxon>
        <taxon>Bacillota</taxon>
        <taxon>Bacilli</taxon>
        <taxon>Bacillales</taxon>
        <taxon>Anoxybacillaceae</taxon>
        <taxon>Paranoxybacillus</taxon>
    </lineage>
</organism>
<sequence length="61" mass="7001">MKKDLHNEMNKECCESWKQAVEAAVKKIIAKYYQTSPSRRSASLLLKASGTNVEANRRKFI</sequence>
<evidence type="ECO:0000313" key="1">
    <source>
        <dbReference type="EMBL" id="RAK21080.1"/>
    </source>
</evidence>
<proteinExistence type="predicted"/>
<dbReference type="EMBL" id="QLMH01000003">
    <property type="protein sequence ID" value="RAK21080.1"/>
    <property type="molecule type" value="Genomic_DNA"/>
</dbReference>